<dbReference type="InterPro" id="IPR024156">
    <property type="entry name" value="Small_GTPase_ARF"/>
</dbReference>
<evidence type="ECO:0000256" key="8">
    <source>
        <dbReference type="PIRSR" id="PIRSR606689-2"/>
    </source>
</evidence>
<dbReference type="GO" id="GO:0016192">
    <property type="term" value="P:vesicle-mediated transport"/>
    <property type="evidence" value="ECO:0007669"/>
    <property type="project" value="UniProtKB-KW"/>
</dbReference>
<keyword evidence="4" id="KW-0931">ER-Golgi transport</keyword>
<evidence type="ECO:0000256" key="5">
    <source>
        <dbReference type="ARBA" id="ARBA00022927"/>
    </source>
</evidence>
<keyword evidence="2" id="KW-0519">Myristate</keyword>
<keyword evidence="3 7" id="KW-0547">Nucleotide-binding</keyword>
<dbReference type="GO" id="GO:0005525">
    <property type="term" value="F:GTP binding"/>
    <property type="evidence" value="ECO:0007669"/>
    <property type="project" value="UniProtKB-KW"/>
</dbReference>
<keyword evidence="2" id="KW-0449">Lipoprotein</keyword>
<evidence type="ECO:0000313" key="9">
    <source>
        <dbReference type="EMBL" id="PWA72347.1"/>
    </source>
</evidence>
<dbReference type="Proteomes" id="UP000245207">
    <property type="component" value="Unassembled WGS sequence"/>
</dbReference>
<evidence type="ECO:0000256" key="3">
    <source>
        <dbReference type="ARBA" id="ARBA00022741"/>
    </source>
</evidence>
<dbReference type="PANTHER" id="PTHR11711">
    <property type="entry name" value="ADP RIBOSYLATION FACTOR-RELATED"/>
    <property type="match status" value="1"/>
</dbReference>
<dbReference type="STRING" id="35608.A0A2U1NFQ8"/>
<evidence type="ECO:0000256" key="7">
    <source>
        <dbReference type="PIRSR" id="PIRSR606689-1"/>
    </source>
</evidence>
<reference evidence="9 10" key="1">
    <citation type="journal article" date="2018" name="Mol. Plant">
        <title>The genome of Artemisia annua provides insight into the evolution of Asteraceae family and artemisinin biosynthesis.</title>
        <authorList>
            <person name="Shen Q."/>
            <person name="Zhang L."/>
            <person name="Liao Z."/>
            <person name="Wang S."/>
            <person name="Yan T."/>
            <person name="Shi P."/>
            <person name="Liu M."/>
            <person name="Fu X."/>
            <person name="Pan Q."/>
            <person name="Wang Y."/>
            <person name="Lv Z."/>
            <person name="Lu X."/>
            <person name="Zhang F."/>
            <person name="Jiang W."/>
            <person name="Ma Y."/>
            <person name="Chen M."/>
            <person name="Hao X."/>
            <person name="Li L."/>
            <person name="Tang Y."/>
            <person name="Lv G."/>
            <person name="Zhou Y."/>
            <person name="Sun X."/>
            <person name="Brodelius P.E."/>
            <person name="Rose J.K.C."/>
            <person name="Tang K."/>
        </authorList>
    </citation>
    <scope>NUCLEOTIDE SEQUENCE [LARGE SCALE GENOMIC DNA]</scope>
    <source>
        <strain evidence="10">cv. Huhao1</strain>
        <tissue evidence="9">Leaf</tissue>
    </source>
</reference>
<dbReference type="GO" id="GO:0015031">
    <property type="term" value="P:protein transport"/>
    <property type="evidence" value="ECO:0007669"/>
    <property type="project" value="UniProtKB-KW"/>
</dbReference>
<keyword evidence="10" id="KW-1185">Reference proteome</keyword>
<keyword evidence="5" id="KW-0813">Transport</keyword>
<keyword evidence="8" id="KW-0460">Magnesium</keyword>
<dbReference type="AlphaFoldDB" id="A0A2U1NFQ8"/>
<evidence type="ECO:0000256" key="4">
    <source>
        <dbReference type="ARBA" id="ARBA00022892"/>
    </source>
</evidence>
<dbReference type="SUPFAM" id="SSF52540">
    <property type="entry name" value="P-loop containing nucleoside triphosphate hydrolases"/>
    <property type="match status" value="1"/>
</dbReference>
<comment type="caution">
    <text evidence="9">The sequence shown here is derived from an EMBL/GenBank/DDBJ whole genome shotgun (WGS) entry which is preliminary data.</text>
</comment>
<evidence type="ECO:0000313" key="10">
    <source>
        <dbReference type="Proteomes" id="UP000245207"/>
    </source>
</evidence>
<accession>A0A2U1NFQ8</accession>
<evidence type="ECO:0000256" key="1">
    <source>
        <dbReference type="ARBA" id="ARBA00010290"/>
    </source>
</evidence>
<keyword evidence="6 7" id="KW-0342">GTP-binding</keyword>
<dbReference type="EMBL" id="PKPP01002916">
    <property type="protein sequence ID" value="PWA72347.1"/>
    <property type="molecule type" value="Genomic_DNA"/>
</dbReference>
<dbReference type="SMART" id="SM00177">
    <property type="entry name" value="ARF"/>
    <property type="match status" value="1"/>
</dbReference>
<dbReference type="InterPro" id="IPR006689">
    <property type="entry name" value="Small_GTPase_ARF/SAR"/>
</dbReference>
<keyword evidence="8" id="KW-0479">Metal-binding</keyword>
<name>A0A2U1NFQ8_ARTAN</name>
<dbReference type="Pfam" id="PF00025">
    <property type="entry name" value="Arf"/>
    <property type="match status" value="2"/>
</dbReference>
<gene>
    <name evidence="9" type="ORF">CTI12_AA270820</name>
</gene>
<feature type="binding site" evidence="7">
    <location>
        <begin position="192"/>
        <end position="199"/>
    </location>
    <ligand>
        <name>GTP</name>
        <dbReference type="ChEBI" id="CHEBI:37565"/>
    </ligand>
</feature>
<proteinExistence type="inferred from homology"/>
<dbReference type="GO" id="GO:0003924">
    <property type="term" value="F:GTPase activity"/>
    <property type="evidence" value="ECO:0007669"/>
    <property type="project" value="InterPro"/>
</dbReference>
<comment type="similarity">
    <text evidence="1">Belongs to the small GTPase superfamily. Arf family.</text>
</comment>
<evidence type="ECO:0000256" key="2">
    <source>
        <dbReference type="ARBA" id="ARBA00022707"/>
    </source>
</evidence>
<evidence type="ECO:0000256" key="6">
    <source>
        <dbReference type="ARBA" id="ARBA00023134"/>
    </source>
</evidence>
<dbReference type="OrthoDB" id="2011769at2759"/>
<protein>
    <submittedName>
        <fullName evidence="9">ADP-ribosylation factor 2-B</fullName>
    </submittedName>
</protein>
<feature type="binding site" evidence="8">
    <location>
        <position position="199"/>
    </location>
    <ligand>
        <name>Mg(2+)</name>
        <dbReference type="ChEBI" id="CHEBI:18420"/>
    </ligand>
</feature>
<dbReference type="InterPro" id="IPR027417">
    <property type="entry name" value="P-loop_NTPase"/>
</dbReference>
<dbReference type="Gene3D" id="3.40.50.300">
    <property type="entry name" value="P-loop containing nucleotide triphosphate hydrolases"/>
    <property type="match status" value="1"/>
</dbReference>
<organism evidence="9 10">
    <name type="scientific">Artemisia annua</name>
    <name type="common">Sweet wormwood</name>
    <dbReference type="NCBI Taxonomy" id="35608"/>
    <lineage>
        <taxon>Eukaryota</taxon>
        <taxon>Viridiplantae</taxon>
        <taxon>Streptophyta</taxon>
        <taxon>Embryophyta</taxon>
        <taxon>Tracheophyta</taxon>
        <taxon>Spermatophyta</taxon>
        <taxon>Magnoliopsida</taxon>
        <taxon>eudicotyledons</taxon>
        <taxon>Gunneridae</taxon>
        <taxon>Pentapetalae</taxon>
        <taxon>asterids</taxon>
        <taxon>campanulids</taxon>
        <taxon>Asterales</taxon>
        <taxon>Asteraceae</taxon>
        <taxon>Asteroideae</taxon>
        <taxon>Anthemideae</taxon>
        <taxon>Artemisiinae</taxon>
        <taxon>Artemisia</taxon>
    </lineage>
</organism>
<dbReference type="GO" id="GO:0046872">
    <property type="term" value="F:metal ion binding"/>
    <property type="evidence" value="ECO:0007669"/>
    <property type="project" value="UniProtKB-KW"/>
</dbReference>
<keyword evidence="5" id="KW-0653">Protein transport</keyword>
<sequence length="297" mass="35433">MVVLKISISWRCYFMTQLNLGLGLWQASFRCKYFKEYENSSIRDRHEVRCTIFNDRFLASDVLVNKEPVDTYEEVELMKETKADDVDLAFWRQVPASFVGSELCIHSYPLVVQPMKYHVTIYDRLRGWRREEIRERFRENWSKKLYEYLDEMKFLGNVPTRGTKKLKIRVEFDEIVPLQERGEIAGRISMMGLDGAGKTTILYKLRENVIETSSHASKNYFITVTYDVDFYNLSKVEGLNMETVHYKNITFNVWDTRPRWSYYFQDTKGLIFVVDITDRDRVVEARDELHRLLKEKL</sequence>